<comment type="caution">
    <text evidence="8">The sequence shown here is derived from an EMBL/GenBank/DDBJ whole genome shotgun (WGS) entry which is preliminary data.</text>
</comment>
<evidence type="ECO:0000313" key="9">
    <source>
        <dbReference type="Proteomes" id="UP001144323"/>
    </source>
</evidence>
<comment type="subcellular location">
    <subcellularLocation>
        <location evidence="1">Cell membrane</location>
        <topology evidence="1">Multi-pass membrane protein</topology>
    </subcellularLocation>
</comment>
<gene>
    <name evidence="8" type="ORF">LMG27198_27280</name>
</gene>
<sequence length="322" mass="34742">MSPKLIGAMFVVLSAGGLMYAFVYPYLSGDIKAQKRQAALTSASTTRQGARTNVDQAKRRKAITDSLGEVEGKKKQIDLEQRIQQAGLDISKTTYFIASAACGIVLSAAVFLTIMNVLAAAGAFLVGVVGLPSWTLNYLRDRRIKKFIAEFPGAIDVIVRGVKAGLPLGDCFRVVATETAEPVRGEFVKIVEGQSIGMTMGEAVDRFASRVPVSEVAFFSIVINMQQKAGGNLSESLSNLSGVLRDRRKMKDKVKAISAEAKASAGIIGSLPFCVAGVVYFTNQDYIMLLFTTTTGNMIVAGSLVWMSIGVFMMRQMINFDF</sequence>
<evidence type="ECO:0000259" key="7">
    <source>
        <dbReference type="Pfam" id="PF00482"/>
    </source>
</evidence>
<dbReference type="PANTHER" id="PTHR35007">
    <property type="entry name" value="INTEGRAL MEMBRANE PROTEIN-RELATED"/>
    <property type="match status" value="1"/>
</dbReference>
<dbReference type="Gene3D" id="1.20.81.30">
    <property type="entry name" value="Type II secretion system (T2SS), domain F"/>
    <property type="match status" value="1"/>
</dbReference>
<protein>
    <submittedName>
        <fullName evidence="8">Pilus assembly protein</fullName>
    </submittedName>
</protein>
<name>A0A9W6GVK5_9HYPH</name>
<evidence type="ECO:0000256" key="5">
    <source>
        <dbReference type="ARBA" id="ARBA00023136"/>
    </source>
</evidence>
<feature type="domain" description="Type II secretion system protein GspF" evidence="7">
    <location>
        <begin position="155"/>
        <end position="280"/>
    </location>
</feature>
<evidence type="ECO:0000256" key="2">
    <source>
        <dbReference type="ARBA" id="ARBA00022475"/>
    </source>
</evidence>
<feature type="transmembrane region" description="Helical" evidence="6">
    <location>
        <begin position="6"/>
        <end position="27"/>
    </location>
</feature>
<dbReference type="GO" id="GO:0005886">
    <property type="term" value="C:plasma membrane"/>
    <property type="evidence" value="ECO:0007669"/>
    <property type="project" value="UniProtKB-SubCell"/>
</dbReference>
<evidence type="ECO:0000313" key="8">
    <source>
        <dbReference type="EMBL" id="GLI93736.1"/>
    </source>
</evidence>
<evidence type="ECO:0000256" key="3">
    <source>
        <dbReference type="ARBA" id="ARBA00022692"/>
    </source>
</evidence>
<proteinExistence type="predicted"/>
<reference evidence="8" key="1">
    <citation type="journal article" date="2023" name="Int. J. Syst. Evol. Microbiol.">
        <title>Methylocystis iwaonis sp. nov., a type II methane-oxidizing bacterium from surface soil of a rice paddy field in Japan, and emended description of the genus Methylocystis (ex Whittenbury et al. 1970) Bowman et al. 1993.</title>
        <authorList>
            <person name="Kaise H."/>
            <person name="Sawadogo J.B."/>
            <person name="Alam M.S."/>
            <person name="Ueno C."/>
            <person name="Dianou D."/>
            <person name="Shinjo R."/>
            <person name="Asakawa S."/>
        </authorList>
    </citation>
    <scope>NUCLEOTIDE SEQUENCE</scope>
    <source>
        <strain evidence="8">LMG27198</strain>
    </source>
</reference>
<keyword evidence="3 6" id="KW-0812">Transmembrane</keyword>
<feature type="transmembrane region" description="Helical" evidence="6">
    <location>
        <begin position="95"/>
        <end position="114"/>
    </location>
</feature>
<dbReference type="EMBL" id="BSEC01000001">
    <property type="protein sequence ID" value="GLI93736.1"/>
    <property type="molecule type" value="Genomic_DNA"/>
</dbReference>
<organism evidence="8 9">
    <name type="scientific">Methylocystis echinoides</name>
    <dbReference type="NCBI Taxonomy" id="29468"/>
    <lineage>
        <taxon>Bacteria</taxon>
        <taxon>Pseudomonadati</taxon>
        <taxon>Pseudomonadota</taxon>
        <taxon>Alphaproteobacteria</taxon>
        <taxon>Hyphomicrobiales</taxon>
        <taxon>Methylocystaceae</taxon>
        <taxon>Methylocystis</taxon>
    </lineage>
</organism>
<evidence type="ECO:0000256" key="6">
    <source>
        <dbReference type="SAM" id="Phobius"/>
    </source>
</evidence>
<dbReference type="InterPro" id="IPR018076">
    <property type="entry name" value="T2SS_GspF_dom"/>
</dbReference>
<keyword evidence="4 6" id="KW-1133">Transmembrane helix</keyword>
<accession>A0A9W6GVK5</accession>
<feature type="transmembrane region" description="Helical" evidence="6">
    <location>
        <begin position="257"/>
        <end position="281"/>
    </location>
</feature>
<feature type="transmembrane region" description="Helical" evidence="6">
    <location>
        <begin position="120"/>
        <end position="139"/>
    </location>
</feature>
<dbReference type="RefSeq" id="WP_281803727.1">
    <property type="nucleotide sequence ID" value="NZ_BSEC01000001.1"/>
</dbReference>
<keyword evidence="2" id="KW-1003">Cell membrane</keyword>
<keyword evidence="5 6" id="KW-0472">Membrane</keyword>
<dbReference type="AlphaFoldDB" id="A0A9W6GVK5"/>
<dbReference type="PANTHER" id="PTHR35007:SF1">
    <property type="entry name" value="PILUS ASSEMBLY PROTEIN"/>
    <property type="match status" value="1"/>
</dbReference>
<evidence type="ECO:0000256" key="1">
    <source>
        <dbReference type="ARBA" id="ARBA00004651"/>
    </source>
</evidence>
<dbReference type="InterPro" id="IPR042094">
    <property type="entry name" value="T2SS_GspF_sf"/>
</dbReference>
<dbReference type="Pfam" id="PF00482">
    <property type="entry name" value="T2SSF"/>
    <property type="match status" value="1"/>
</dbReference>
<feature type="transmembrane region" description="Helical" evidence="6">
    <location>
        <begin position="287"/>
        <end position="312"/>
    </location>
</feature>
<dbReference type="Proteomes" id="UP001144323">
    <property type="component" value="Unassembled WGS sequence"/>
</dbReference>
<keyword evidence="9" id="KW-1185">Reference proteome</keyword>
<evidence type="ECO:0000256" key="4">
    <source>
        <dbReference type="ARBA" id="ARBA00022989"/>
    </source>
</evidence>